<dbReference type="PANTHER" id="PTHR37984:SF5">
    <property type="entry name" value="PROTEIN NYNRIN-LIKE"/>
    <property type="match status" value="1"/>
</dbReference>
<dbReference type="RefSeq" id="XP_056691847.1">
    <property type="nucleotide sequence ID" value="XM_056835869.1"/>
</dbReference>
<reference evidence="2" key="1">
    <citation type="journal article" date="2021" name="Nat. Commun.">
        <title>Genomic analyses provide insights into spinach domestication and the genetic basis of agronomic traits.</title>
        <authorList>
            <person name="Cai X."/>
            <person name="Sun X."/>
            <person name="Xu C."/>
            <person name="Sun H."/>
            <person name="Wang X."/>
            <person name="Ge C."/>
            <person name="Zhang Z."/>
            <person name="Wang Q."/>
            <person name="Fei Z."/>
            <person name="Jiao C."/>
            <person name="Wang Q."/>
        </authorList>
    </citation>
    <scope>NUCLEOTIDE SEQUENCE [LARGE SCALE GENOMIC DNA]</scope>
    <source>
        <strain evidence="2">cv. Varoflay</strain>
    </source>
</reference>
<feature type="domain" description="Integrase catalytic" evidence="1">
    <location>
        <begin position="1"/>
        <end position="161"/>
    </location>
</feature>
<dbReference type="Proteomes" id="UP000813463">
    <property type="component" value="Chromosome 2"/>
</dbReference>
<dbReference type="InterPro" id="IPR001584">
    <property type="entry name" value="Integrase_cat-core"/>
</dbReference>
<dbReference type="PANTHER" id="PTHR37984">
    <property type="entry name" value="PROTEIN CBG26694"/>
    <property type="match status" value="1"/>
</dbReference>
<accession>A0ABM3R8B6</accession>
<evidence type="ECO:0000313" key="2">
    <source>
        <dbReference type="Proteomes" id="UP000813463"/>
    </source>
</evidence>
<reference evidence="3" key="2">
    <citation type="submission" date="2025-08" db="UniProtKB">
        <authorList>
            <consortium name="RefSeq"/>
        </authorList>
    </citation>
    <scope>IDENTIFICATION</scope>
    <source>
        <tissue evidence="3">Leaf</tissue>
    </source>
</reference>
<keyword evidence="2" id="KW-1185">Reference proteome</keyword>
<evidence type="ECO:0000259" key="1">
    <source>
        <dbReference type="PROSITE" id="PS50994"/>
    </source>
</evidence>
<name>A0ABM3R8B6_SPIOL</name>
<dbReference type="SUPFAM" id="SSF53098">
    <property type="entry name" value="Ribonuclease H-like"/>
    <property type="match status" value="1"/>
</dbReference>
<sequence>MTRKCEKCQKFAPKKWLIVGVDYFSKWIEAEAISAITEAQVRKFIWQNIITRFGIPRLMVFDDRKQFDNTSLQSWCKQFSIHIAYSAVCHPQSNGQAEAANKLIFNALKKRVEDEKRKFEAVIPIDISTEILRIQSYNKYDEVHGEGNDQLLSKDLYLLDEARDDARTLNAAYQQRVRKHYNRRVNATTLKVGDLVLRNATAVQKGRIHGKLSATWEGPYIIHTEKRPGTYMLRKLDGQIWKNHWNANVLKKYFVKAPSFVIQNLEKQALKQIFGFEELGQSKLLNRSSGLKNLEKQALKQIFGFEELGKPSS</sequence>
<organism evidence="2 3">
    <name type="scientific">Spinacia oleracea</name>
    <name type="common">Spinach</name>
    <dbReference type="NCBI Taxonomy" id="3562"/>
    <lineage>
        <taxon>Eukaryota</taxon>
        <taxon>Viridiplantae</taxon>
        <taxon>Streptophyta</taxon>
        <taxon>Embryophyta</taxon>
        <taxon>Tracheophyta</taxon>
        <taxon>Spermatophyta</taxon>
        <taxon>Magnoliopsida</taxon>
        <taxon>eudicotyledons</taxon>
        <taxon>Gunneridae</taxon>
        <taxon>Pentapetalae</taxon>
        <taxon>Caryophyllales</taxon>
        <taxon>Chenopodiaceae</taxon>
        <taxon>Chenopodioideae</taxon>
        <taxon>Anserineae</taxon>
        <taxon>Spinacia</taxon>
    </lineage>
</organism>
<dbReference type="InterPro" id="IPR050951">
    <property type="entry name" value="Retrovirus_Pol_polyprotein"/>
</dbReference>
<dbReference type="InterPro" id="IPR012337">
    <property type="entry name" value="RNaseH-like_sf"/>
</dbReference>
<dbReference type="InterPro" id="IPR036397">
    <property type="entry name" value="RNaseH_sf"/>
</dbReference>
<dbReference type="Gene3D" id="3.30.420.10">
    <property type="entry name" value="Ribonuclease H-like superfamily/Ribonuclease H"/>
    <property type="match status" value="1"/>
</dbReference>
<dbReference type="PROSITE" id="PS50994">
    <property type="entry name" value="INTEGRASE"/>
    <property type="match status" value="1"/>
</dbReference>
<evidence type="ECO:0000313" key="3">
    <source>
        <dbReference type="RefSeq" id="XP_056691847.1"/>
    </source>
</evidence>
<protein>
    <recommendedName>
        <fullName evidence="1">Integrase catalytic domain-containing protein</fullName>
    </recommendedName>
</protein>
<gene>
    <name evidence="3" type="primary">LOC130467369</name>
</gene>
<proteinExistence type="predicted"/>
<dbReference type="GeneID" id="130467369"/>